<feature type="transmembrane region" description="Helical" evidence="1">
    <location>
        <begin position="6"/>
        <end position="24"/>
    </location>
</feature>
<dbReference type="Proteomes" id="UP000489190">
    <property type="component" value="Unassembled WGS sequence"/>
</dbReference>
<evidence type="ECO:0000313" key="4">
    <source>
        <dbReference type="EMBL" id="MQT92148.1"/>
    </source>
</evidence>
<evidence type="ECO:0000313" key="10">
    <source>
        <dbReference type="Proteomes" id="UP000466863"/>
    </source>
</evidence>
<name>A0A0J6IE43_9PSED</name>
<dbReference type="Proteomes" id="UP000470186">
    <property type="component" value="Unassembled WGS sequence"/>
</dbReference>
<evidence type="ECO:0000313" key="9">
    <source>
        <dbReference type="Proteomes" id="UP000447574"/>
    </source>
</evidence>
<protein>
    <submittedName>
        <fullName evidence="6">K(+)-transporting ATPase subunit F</fullName>
    </submittedName>
</protein>
<comment type="caution">
    <text evidence="6">The sequence shown here is derived from an EMBL/GenBank/DDBJ whole genome shotgun (WGS) entry which is preliminary data.</text>
</comment>
<dbReference type="AlphaFoldDB" id="A0A0J6IE43"/>
<dbReference type="GO" id="GO:0008556">
    <property type="term" value="F:P-type potassium transmembrane transporter activity"/>
    <property type="evidence" value="ECO:0007669"/>
    <property type="project" value="InterPro"/>
</dbReference>
<sequence>MGVLDGVSLLLAVGLFVYLLVALLRADQN</sequence>
<evidence type="ECO:0000313" key="13">
    <source>
        <dbReference type="Proteomes" id="UP000489190"/>
    </source>
</evidence>
<dbReference type="EMBL" id="WIVX01000111">
    <property type="protein sequence ID" value="MQU33498.1"/>
    <property type="molecule type" value="Genomic_DNA"/>
</dbReference>
<evidence type="ECO:0000256" key="1">
    <source>
        <dbReference type="SAM" id="Phobius"/>
    </source>
</evidence>
<organism evidence="6 11">
    <name type="scientific">Pseudomonas helleri</name>
    <dbReference type="NCBI Taxonomy" id="1608996"/>
    <lineage>
        <taxon>Bacteria</taxon>
        <taxon>Pseudomonadati</taxon>
        <taxon>Pseudomonadota</taxon>
        <taxon>Gammaproteobacteria</taxon>
        <taxon>Pseudomonadales</taxon>
        <taxon>Pseudomonadaceae</taxon>
        <taxon>Pseudomonas</taxon>
    </lineage>
</organism>
<keyword evidence="1" id="KW-0812">Transmembrane</keyword>
<evidence type="ECO:0000313" key="2">
    <source>
        <dbReference type="EMBL" id="MQT49596.1"/>
    </source>
</evidence>
<evidence type="ECO:0000313" key="6">
    <source>
        <dbReference type="EMBL" id="MQU33498.1"/>
    </source>
</evidence>
<keyword evidence="1" id="KW-0472">Membrane</keyword>
<evidence type="ECO:0000313" key="5">
    <source>
        <dbReference type="EMBL" id="MQU08544.1"/>
    </source>
</evidence>
<reference evidence="8 9" key="1">
    <citation type="submission" date="2019-10" db="EMBL/GenBank/DDBJ databases">
        <title>Evaluation of single-gene subtyping targets for Pseudomonas.</title>
        <authorList>
            <person name="Reichler S.J."/>
            <person name="Orsi R.H."/>
            <person name="Wiedmann M."/>
            <person name="Martin N.H."/>
            <person name="Murphy S.I."/>
        </authorList>
    </citation>
    <scope>NUCLEOTIDE SEQUENCE [LARGE SCALE GENOMIC DNA]</scope>
    <source>
        <strain evidence="5 12">FSL R10-1637</strain>
        <strain evidence="7 10">FSL R10-1876</strain>
        <strain evidence="6 11">FSL R10-2107</strain>
        <strain evidence="3 9">FSL R10-2932</strain>
        <strain evidence="4 13">FSL R10-3254</strain>
        <strain evidence="2 8">FSL R10-3257</strain>
    </source>
</reference>
<dbReference type="Proteomes" id="UP000447574">
    <property type="component" value="Unassembled WGS sequence"/>
</dbReference>
<dbReference type="EMBL" id="WIWI01000089">
    <property type="protein sequence ID" value="MQT92148.1"/>
    <property type="molecule type" value="Genomic_DNA"/>
</dbReference>
<dbReference type="Proteomes" id="UP000441404">
    <property type="component" value="Unassembled WGS sequence"/>
</dbReference>
<dbReference type="EMBL" id="WIVU01000066">
    <property type="protein sequence ID" value="MQU08544.1"/>
    <property type="molecule type" value="Genomic_DNA"/>
</dbReference>
<gene>
    <name evidence="6" type="primary">kdpF</name>
    <name evidence="5" type="ORF">GHO27_23045</name>
    <name evidence="7" type="ORF">GHO28_25965</name>
    <name evidence="6" type="ORF">GHO30_19275</name>
    <name evidence="3" type="ORF">GHO37_27165</name>
    <name evidence="4" type="ORF">GHO39_23895</name>
    <name evidence="2" type="ORF">GHO40_23120</name>
</gene>
<dbReference type="EMBL" id="WIVV01000220">
    <property type="protein sequence ID" value="MQU45921.1"/>
    <property type="molecule type" value="Genomic_DNA"/>
</dbReference>
<dbReference type="EMBL" id="WIWJ01000060">
    <property type="protein sequence ID" value="MQT49596.1"/>
    <property type="molecule type" value="Genomic_DNA"/>
</dbReference>
<proteinExistence type="predicted"/>
<evidence type="ECO:0000313" key="11">
    <source>
        <dbReference type="Proteomes" id="UP000470186"/>
    </source>
</evidence>
<dbReference type="GO" id="GO:0005886">
    <property type="term" value="C:plasma membrane"/>
    <property type="evidence" value="ECO:0007669"/>
    <property type="project" value="InterPro"/>
</dbReference>
<evidence type="ECO:0000313" key="12">
    <source>
        <dbReference type="Proteomes" id="UP000478064"/>
    </source>
</evidence>
<evidence type="ECO:0000313" key="7">
    <source>
        <dbReference type="EMBL" id="MQU45921.1"/>
    </source>
</evidence>
<dbReference type="EMBL" id="WIWF01000211">
    <property type="protein sequence ID" value="MQT77922.1"/>
    <property type="molecule type" value="Genomic_DNA"/>
</dbReference>
<dbReference type="Proteomes" id="UP000466863">
    <property type="component" value="Unassembled WGS sequence"/>
</dbReference>
<evidence type="ECO:0000313" key="8">
    <source>
        <dbReference type="Proteomes" id="UP000441404"/>
    </source>
</evidence>
<dbReference type="InterPro" id="IPR011726">
    <property type="entry name" value="KdpF"/>
</dbReference>
<evidence type="ECO:0000313" key="3">
    <source>
        <dbReference type="EMBL" id="MQT77922.1"/>
    </source>
</evidence>
<dbReference type="RefSeq" id="WP_048368646.1">
    <property type="nucleotide sequence ID" value="NZ_CAKZJC010000282.1"/>
</dbReference>
<dbReference type="GeneID" id="97253201"/>
<accession>A0A0J6IE43</accession>
<dbReference type="STRING" id="1608996.TU84_08700"/>
<dbReference type="NCBIfam" id="TIGR02115">
    <property type="entry name" value="potass_kdpF"/>
    <property type="match status" value="1"/>
</dbReference>
<dbReference type="Pfam" id="PF09604">
    <property type="entry name" value="Potass_KdpF"/>
    <property type="match status" value="1"/>
</dbReference>
<accession>A0A0J6M4D0</accession>
<dbReference type="Proteomes" id="UP000478064">
    <property type="component" value="Unassembled WGS sequence"/>
</dbReference>
<keyword evidence="1" id="KW-1133">Transmembrane helix</keyword>
<keyword evidence="11" id="KW-1185">Reference proteome</keyword>